<dbReference type="AlphaFoldDB" id="X1IGX9"/>
<evidence type="ECO:0000256" key="1">
    <source>
        <dbReference type="ARBA" id="ARBA00006211"/>
    </source>
</evidence>
<evidence type="ECO:0000256" key="7">
    <source>
        <dbReference type="ARBA" id="ARBA00023134"/>
    </source>
</evidence>
<dbReference type="PANTHER" id="PTHR30134">
    <property type="entry name" value="HYDROGENASE PROTEIN ASSEMBLY PROTEIN, NICKEL CHAPERONE"/>
    <property type="match status" value="1"/>
</dbReference>
<feature type="region of interest" description="Disordered" evidence="8">
    <location>
        <begin position="1"/>
        <end position="83"/>
    </location>
</feature>
<dbReference type="InterPro" id="IPR003495">
    <property type="entry name" value="CobW/HypB/UreG_nucleotide-bd"/>
</dbReference>
<protein>
    <recommendedName>
        <fullName evidence="9">CobW/HypB/UreG nucleotide-binding domain-containing protein</fullName>
    </recommendedName>
</protein>
<comment type="caution">
    <text evidence="10">The sequence shown here is derived from an EMBL/GenBank/DDBJ whole genome shotgun (WGS) entry which is preliminary data.</text>
</comment>
<dbReference type="InterPro" id="IPR004392">
    <property type="entry name" value="Hyd_mat_HypB"/>
</dbReference>
<dbReference type="Pfam" id="PF02492">
    <property type="entry name" value="cobW"/>
    <property type="match status" value="1"/>
</dbReference>
<dbReference type="Gene3D" id="3.40.50.300">
    <property type="entry name" value="P-loop containing nucleotide triphosphate hydrolases"/>
    <property type="match status" value="1"/>
</dbReference>
<keyword evidence="7" id="KW-0342">GTP-binding</keyword>
<gene>
    <name evidence="10" type="ORF">S03H2_50831</name>
</gene>
<evidence type="ECO:0000256" key="6">
    <source>
        <dbReference type="ARBA" id="ARBA00022833"/>
    </source>
</evidence>
<evidence type="ECO:0000313" key="10">
    <source>
        <dbReference type="EMBL" id="GAH68475.1"/>
    </source>
</evidence>
<feature type="compositionally biased region" description="Basic and acidic residues" evidence="8">
    <location>
        <begin position="39"/>
        <end position="74"/>
    </location>
</feature>
<keyword evidence="2" id="KW-0533">Nickel</keyword>
<evidence type="ECO:0000256" key="5">
    <source>
        <dbReference type="ARBA" id="ARBA00022801"/>
    </source>
</evidence>
<accession>X1IGX9</accession>
<proteinExistence type="inferred from homology"/>
<keyword evidence="3" id="KW-0479">Metal-binding</keyword>
<dbReference type="EMBL" id="BARU01032211">
    <property type="protein sequence ID" value="GAH68475.1"/>
    <property type="molecule type" value="Genomic_DNA"/>
</dbReference>
<reference evidence="10" key="1">
    <citation type="journal article" date="2014" name="Front. Microbiol.">
        <title>High frequency of phylogenetically diverse reductive dehalogenase-homologous genes in deep subseafloor sedimentary metagenomes.</title>
        <authorList>
            <person name="Kawai M."/>
            <person name="Futagami T."/>
            <person name="Toyoda A."/>
            <person name="Takaki Y."/>
            <person name="Nishi S."/>
            <person name="Hori S."/>
            <person name="Arai W."/>
            <person name="Tsubouchi T."/>
            <person name="Morono Y."/>
            <person name="Uchiyama I."/>
            <person name="Ito T."/>
            <person name="Fujiyama A."/>
            <person name="Inagaki F."/>
            <person name="Takami H."/>
        </authorList>
    </citation>
    <scope>NUCLEOTIDE SEQUENCE</scope>
    <source>
        <strain evidence="10">Expedition CK06-06</strain>
    </source>
</reference>
<keyword evidence="6" id="KW-0862">Zinc</keyword>
<evidence type="ECO:0000256" key="8">
    <source>
        <dbReference type="SAM" id="MobiDB-lite"/>
    </source>
</evidence>
<keyword evidence="4" id="KW-0547">Nucleotide-binding</keyword>
<feature type="domain" description="CobW/HypB/UreG nucleotide-binding" evidence="9">
    <location>
        <begin position="115"/>
        <end position="206"/>
    </location>
</feature>
<keyword evidence="5" id="KW-0378">Hydrolase</keyword>
<evidence type="ECO:0000256" key="3">
    <source>
        <dbReference type="ARBA" id="ARBA00022723"/>
    </source>
</evidence>
<comment type="similarity">
    <text evidence="1">Belongs to the SIMIBI class G3E GTPase family. HypB/HupM subfamily.</text>
</comment>
<dbReference type="SUPFAM" id="SSF52540">
    <property type="entry name" value="P-loop containing nucleoside triphosphate hydrolases"/>
    <property type="match status" value="1"/>
</dbReference>
<organism evidence="10">
    <name type="scientific">marine sediment metagenome</name>
    <dbReference type="NCBI Taxonomy" id="412755"/>
    <lineage>
        <taxon>unclassified sequences</taxon>
        <taxon>metagenomes</taxon>
        <taxon>ecological metagenomes</taxon>
    </lineage>
</organism>
<sequence>MCDTCGCGEPGKPVLIRKPGEPEDPEEHQHTYSHSHVHSHGDEAHDHEHDHSYLHHHDHNKSGHDHDHPHDHSHDPHHHTHGTEITVERDILNKNNLIAERNRGYFDAKNIFTLNLVSSPGSGKTSLIEKTIKDLGKEVKFFIIEGDQQTMNDAMRIEAVGAPVVQVNTGEGCHLDSDMINRAVKKLEVEDNSCLIIENVGNLICPA</sequence>
<dbReference type="GO" id="GO:0016151">
    <property type="term" value="F:nickel cation binding"/>
    <property type="evidence" value="ECO:0007669"/>
    <property type="project" value="InterPro"/>
</dbReference>
<dbReference type="NCBIfam" id="TIGR00073">
    <property type="entry name" value="hypB"/>
    <property type="match status" value="1"/>
</dbReference>
<name>X1IGX9_9ZZZZ</name>
<dbReference type="GO" id="GO:0008270">
    <property type="term" value="F:zinc ion binding"/>
    <property type="evidence" value="ECO:0007669"/>
    <property type="project" value="TreeGrafter"/>
</dbReference>
<dbReference type="InterPro" id="IPR027417">
    <property type="entry name" value="P-loop_NTPase"/>
</dbReference>
<evidence type="ECO:0000256" key="4">
    <source>
        <dbReference type="ARBA" id="ARBA00022741"/>
    </source>
</evidence>
<evidence type="ECO:0000259" key="9">
    <source>
        <dbReference type="Pfam" id="PF02492"/>
    </source>
</evidence>
<dbReference type="GO" id="GO:0003924">
    <property type="term" value="F:GTPase activity"/>
    <property type="evidence" value="ECO:0007669"/>
    <property type="project" value="InterPro"/>
</dbReference>
<evidence type="ECO:0000256" key="2">
    <source>
        <dbReference type="ARBA" id="ARBA00022596"/>
    </source>
</evidence>
<dbReference type="PANTHER" id="PTHR30134:SF2">
    <property type="entry name" value="HYDROGENASE MATURATION FACTOR HYPB"/>
    <property type="match status" value="1"/>
</dbReference>
<dbReference type="GO" id="GO:0005525">
    <property type="term" value="F:GTP binding"/>
    <property type="evidence" value="ECO:0007669"/>
    <property type="project" value="UniProtKB-KW"/>
</dbReference>
<feature type="non-terminal residue" evidence="10">
    <location>
        <position position="207"/>
    </location>
</feature>
<dbReference type="GO" id="GO:0051604">
    <property type="term" value="P:protein maturation"/>
    <property type="evidence" value="ECO:0007669"/>
    <property type="project" value="InterPro"/>
</dbReference>